<dbReference type="Gene3D" id="3.90.550.10">
    <property type="entry name" value="Spore Coat Polysaccharide Biosynthesis Protein SpsA, Chain A"/>
    <property type="match status" value="1"/>
</dbReference>
<evidence type="ECO:0000313" key="3">
    <source>
        <dbReference type="EMBL" id="WEK53892.1"/>
    </source>
</evidence>
<dbReference type="CDD" id="cd02511">
    <property type="entry name" value="Beta4Glucosyltransferase"/>
    <property type="match status" value="1"/>
</dbReference>
<name>A0AA95EXP0_9BACL</name>
<evidence type="ECO:0000259" key="2">
    <source>
        <dbReference type="Pfam" id="PF00535"/>
    </source>
</evidence>
<dbReference type="SMART" id="SM00028">
    <property type="entry name" value="TPR"/>
    <property type="match status" value="4"/>
</dbReference>
<protein>
    <submittedName>
        <fullName evidence="3">Glycosyltransferase family 2 protein</fullName>
    </submittedName>
</protein>
<dbReference type="SUPFAM" id="SSF53448">
    <property type="entry name" value="Nucleotide-diphospho-sugar transferases"/>
    <property type="match status" value="1"/>
</dbReference>
<dbReference type="InterPro" id="IPR029044">
    <property type="entry name" value="Nucleotide-diphossugar_trans"/>
</dbReference>
<proteinExistence type="predicted"/>
<dbReference type="EMBL" id="CP119317">
    <property type="protein sequence ID" value="WEK53892.1"/>
    <property type="molecule type" value="Genomic_DNA"/>
</dbReference>
<keyword evidence="4" id="KW-1185">Reference proteome</keyword>
<dbReference type="InterPro" id="IPR001173">
    <property type="entry name" value="Glyco_trans_2-like"/>
</dbReference>
<gene>
    <name evidence="3" type="ORF">P0Y55_15195</name>
</gene>
<sequence>MSTLISLCMIVKDEEASLGRCLDSVKQYVDEIIIVDTGSTDRTIDIAKRYTDRIYHFKWINDFAAARNESLKHATSTWIVILDADDYMEQKDIAQLREKLSSISPRPNIAYQIPYISIIGKQQNSSINKSSAIRIFPNHMGIYFHRPIHEQVMSDRGLTMKAVALNIPIYHTGYLDNHVESKRKHERNMKIFNEMKQHMTLTSYDYYTIGNEHLVAEAYEDGLDAYEQALLLSHTDDPWVTPLRVCMLDTLLLLKRFADAWIFIDKYLEDLKQYADIRCLIGITLHGLGFKERSKLEFLEAIQLADARTSNKEDAFIINADYAYVVPIRYLIQQYECEGNFSQCIYYLTKLLVSNPTDLSALTKMIQLLSLQEVPSAIIRFFEQLAPNDNKEHYDLLLAKISLFLGSRELTHSYVNRTSVLEQLEFHELLRNAMLFNDEEQYNQLVQSATPNQLVHPLTIKELRLGSAIWATADYPEWSTDIASEVLYELYTLQQYECFDQLVQQFSSSADIVNRIADYLYRNHHHEIALQYHSHLLDHNQLNAENSIHVAQMYINQNQLSEALPFIDYALKLKPESKELYIMYYVTCNDPHMKQQILTALIDLDPTFRQLTALLEAL</sequence>
<dbReference type="SUPFAM" id="SSF48452">
    <property type="entry name" value="TPR-like"/>
    <property type="match status" value="1"/>
</dbReference>
<dbReference type="Proteomes" id="UP001178662">
    <property type="component" value="Chromosome"/>
</dbReference>
<dbReference type="AlphaFoldDB" id="A0AA95EXP0"/>
<reference evidence="3" key="1">
    <citation type="submission" date="2023-03" db="EMBL/GenBank/DDBJ databases">
        <title>Andean soil-derived lignocellulolytic bacterial consortium as a source of novel taxa and putative plastic-active enzymes.</title>
        <authorList>
            <person name="Diaz-Garcia L."/>
            <person name="Chuvochina M."/>
            <person name="Feuerriegel G."/>
            <person name="Bunk B."/>
            <person name="Sproer C."/>
            <person name="Streit W.R."/>
            <person name="Rodriguez L.M."/>
            <person name="Overmann J."/>
            <person name="Jimenez D.J."/>
        </authorList>
    </citation>
    <scope>NUCLEOTIDE SEQUENCE</scope>
    <source>
        <strain evidence="3">MAG 2441</strain>
    </source>
</reference>
<organism evidence="3 4">
    <name type="scientific">Candidatus Cohnella colombiensis</name>
    <dbReference type="NCBI Taxonomy" id="3121368"/>
    <lineage>
        <taxon>Bacteria</taxon>
        <taxon>Bacillati</taxon>
        <taxon>Bacillota</taxon>
        <taxon>Bacilli</taxon>
        <taxon>Bacillales</taxon>
        <taxon>Paenibacillaceae</taxon>
        <taxon>Cohnella</taxon>
    </lineage>
</organism>
<dbReference type="InterPro" id="IPR011990">
    <property type="entry name" value="TPR-like_helical_dom_sf"/>
</dbReference>
<feature type="repeat" description="TPR" evidence="1">
    <location>
        <begin position="544"/>
        <end position="577"/>
    </location>
</feature>
<dbReference type="PANTHER" id="PTHR43630">
    <property type="entry name" value="POLY-BETA-1,6-N-ACETYL-D-GLUCOSAMINE SYNTHASE"/>
    <property type="match status" value="1"/>
</dbReference>
<dbReference type="Pfam" id="PF00535">
    <property type="entry name" value="Glycos_transf_2"/>
    <property type="match status" value="1"/>
</dbReference>
<evidence type="ECO:0000256" key="1">
    <source>
        <dbReference type="PROSITE-ProRule" id="PRU00339"/>
    </source>
</evidence>
<dbReference type="InterPro" id="IPR019734">
    <property type="entry name" value="TPR_rpt"/>
</dbReference>
<feature type="domain" description="Glycosyltransferase 2-like" evidence="2">
    <location>
        <begin position="6"/>
        <end position="101"/>
    </location>
</feature>
<keyword evidence="1" id="KW-0802">TPR repeat</keyword>
<dbReference type="PANTHER" id="PTHR43630:SF2">
    <property type="entry name" value="GLYCOSYLTRANSFERASE"/>
    <property type="match status" value="1"/>
</dbReference>
<accession>A0AA95EXP0</accession>
<dbReference type="Gene3D" id="1.25.40.10">
    <property type="entry name" value="Tetratricopeptide repeat domain"/>
    <property type="match status" value="2"/>
</dbReference>
<evidence type="ECO:0000313" key="4">
    <source>
        <dbReference type="Proteomes" id="UP001178662"/>
    </source>
</evidence>
<dbReference type="PROSITE" id="PS50005">
    <property type="entry name" value="TPR"/>
    <property type="match status" value="1"/>
</dbReference>